<dbReference type="InterPro" id="IPR032710">
    <property type="entry name" value="NTF2-like_dom_sf"/>
</dbReference>
<comment type="caution">
    <text evidence="1">The sequence shown here is derived from an EMBL/GenBank/DDBJ whole genome shotgun (WGS) entry which is preliminary data.</text>
</comment>
<dbReference type="NCBIfam" id="TIGR02246">
    <property type="entry name" value="SgcJ/EcaC family oxidoreductase"/>
    <property type="match status" value="1"/>
</dbReference>
<dbReference type="AlphaFoldDB" id="A0A371Q605"/>
<dbReference type="EMBL" id="QUAC01000085">
    <property type="protein sequence ID" value="REK90112.1"/>
    <property type="molecule type" value="Genomic_DNA"/>
</dbReference>
<sequence length="160" mass="17561">MSTSGGAMNAAELRETAEVRERFEAHRRAWGDADAYGRSFTEDADYVTFFGGRLTGREGVVEGHRGLFGGALKGSRLWAEITDLEFLAPDVALLHARGAVLKGKRTRPSRRAMSVQTYVMTRQPAEGADGWLIRAFQNTRHRPRTEALSAALARLAPKGS</sequence>
<name>A0A371Q605_STRIH</name>
<keyword evidence="2" id="KW-1185">Reference proteome</keyword>
<evidence type="ECO:0000313" key="2">
    <source>
        <dbReference type="Proteomes" id="UP000262477"/>
    </source>
</evidence>
<dbReference type="Gene3D" id="3.10.450.50">
    <property type="match status" value="1"/>
</dbReference>
<dbReference type="RefSeq" id="WP_128506485.1">
    <property type="nucleotide sequence ID" value="NZ_QUAC01000085.1"/>
</dbReference>
<dbReference type="Proteomes" id="UP000262477">
    <property type="component" value="Unassembled WGS sequence"/>
</dbReference>
<reference evidence="1 2" key="1">
    <citation type="submission" date="2018-08" db="EMBL/GenBank/DDBJ databases">
        <title>Streptomyces NEAU-D10 sp. nov., a novel Actinomycete isolated from soil.</title>
        <authorList>
            <person name="Jin L."/>
        </authorList>
    </citation>
    <scope>NUCLEOTIDE SEQUENCE [LARGE SCALE GENOMIC DNA]</scope>
    <source>
        <strain evidence="1 2">NEAU-D10</strain>
    </source>
</reference>
<gene>
    <name evidence="1" type="ORF">DY245_11940</name>
</gene>
<protein>
    <submittedName>
        <fullName evidence="1">SgcJ/EcaC family oxidoreductase</fullName>
    </submittedName>
</protein>
<accession>A0A371Q605</accession>
<organism evidence="1 2">
    <name type="scientific">Streptomyces inhibens</name>
    <dbReference type="NCBI Taxonomy" id="2293571"/>
    <lineage>
        <taxon>Bacteria</taxon>
        <taxon>Bacillati</taxon>
        <taxon>Actinomycetota</taxon>
        <taxon>Actinomycetes</taxon>
        <taxon>Kitasatosporales</taxon>
        <taxon>Streptomycetaceae</taxon>
        <taxon>Streptomyces</taxon>
    </lineage>
</organism>
<dbReference type="OrthoDB" id="2887901at2"/>
<dbReference type="SUPFAM" id="SSF54427">
    <property type="entry name" value="NTF2-like"/>
    <property type="match status" value="1"/>
</dbReference>
<evidence type="ECO:0000313" key="1">
    <source>
        <dbReference type="EMBL" id="REK90112.1"/>
    </source>
</evidence>
<proteinExistence type="predicted"/>
<dbReference type="InterPro" id="IPR011944">
    <property type="entry name" value="Steroid_delta5-4_isomerase"/>
</dbReference>